<reference evidence="3 4" key="1">
    <citation type="submission" date="2024-01" db="EMBL/GenBank/DDBJ databases">
        <title>Mesobacterium rodlantinim sp. nov., isolated from shallow sea hydrothermal systems off Kueishantao Island.</title>
        <authorList>
            <person name="Su Z."/>
            <person name="Tang K."/>
        </authorList>
    </citation>
    <scope>NUCLEOTIDE SEQUENCE [LARGE SCALE GENOMIC DNA]</scope>
    <source>
        <strain evidence="3 4">TK19101</strain>
    </source>
</reference>
<dbReference type="PANTHER" id="PTHR21666:SF289">
    <property type="entry name" value="L-ALA--D-GLU ENDOPEPTIDASE"/>
    <property type="match status" value="1"/>
</dbReference>
<protein>
    <submittedName>
        <fullName evidence="3">M23 family metallopeptidase</fullName>
        <ecNumber evidence="3">3.4.-.-</ecNumber>
    </submittedName>
</protein>
<organism evidence="3 4">
    <name type="scientific">Mesobacterium hydrothermale</name>
    <dbReference type="NCBI Taxonomy" id="3111907"/>
    <lineage>
        <taxon>Bacteria</taxon>
        <taxon>Pseudomonadati</taxon>
        <taxon>Pseudomonadota</taxon>
        <taxon>Alphaproteobacteria</taxon>
        <taxon>Rhodobacterales</taxon>
        <taxon>Roseobacteraceae</taxon>
        <taxon>Mesobacterium</taxon>
    </lineage>
</organism>
<dbReference type="Gene3D" id="2.70.70.10">
    <property type="entry name" value="Glucose Permease (Domain IIA)"/>
    <property type="match status" value="1"/>
</dbReference>
<dbReference type="EC" id="3.4.-.-" evidence="3"/>
<evidence type="ECO:0000313" key="4">
    <source>
        <dbReference type="Proteomes" id="UP001348149"/>
    </source>
</evidence>
<keyword evidence="4" id="KW-1185">Reference proteome</keyword>
<dbReference type="InterPro" id="IPR011055">
    <property type="entry name" value="Dup_hybrid_motif"/>
</dbReference>
<feature type="domain" description="M23ase beta-sheet core" evidence="2">
    <location>
        <begin position="39"/>
        <end position="153"/>
    </location>
</feature>
<dbReference type="InterPro" id="IPR016047">
    <property type="entry name" value="M23ase_b-sheet_dom"/>
</dbReference>
<sequence>MPLDCTLGVDCYIEDYVDRNPEPGRQSDYACGYNARDDHKGTDFALLSFDAMAAGVDVLAAAPGTVLRTRDSMADDRTMRGVTSQTACGNAVMIDHGAGWTTIYCHMKRGSIAVQPGQQVQAGDPLGQVGLSGMTNHPHVHIGVQHNGAVVDPFAPGPVVCNAPQQGLWAEPPPYYDTGLMTAGFSDAVPTMETAVDGTARLDAGDPSQPLVVYTIANFLQPGDLLTLSAQGPDGTELFRKPIRFRDPQRSQMQAAGLKAPKGGWPAGDYLGEALLTRDGVVIAHRNAHVTVK</sequence>
<gene>
    <name evidence="3" type="ORF">VK792_15775</name>
</gene>
<accession>A0ABU6HK86</accession>
<dbReference type="PANTHER" id="PTHR21666">
    <property type="entry name" value="PEPTIDASE-RELATED"/>
    <property type="match status" value="1"/>
</dbReference>
<evidence type="ECO:0000256" key="1">
    <source>
        <dbReference type="ARBA" id="ARBA00022729"/>
    </source>
</evidence>
<evidence type="ECO:0000313" key="3">
    <source>
        <dbReference type="EMBL" id="MEC3862751.1"/>
    </source>
</evidence>
<comment type="caution">
    <text evidence="3">The sequence shown here is derived from an EMBL/GenBank/DDBJ whole genome shotgun (WGS) entry which is preliminary data.</text>
</comment>
<dbReference type="CDD" id="cd12797">
    <property type="entry name" value="M23_peptidase"/>
    <property type="match status" value="1"/>
</dbReference>
<dbReference type="SUPFAM" id="SSF51261">
    <property type="entry name" value="Duplicated hybrid motif"/>
    <property type="match status" value="1"/>
</dbReference>
<proteinExistence type="predicted"/>
<dbReference type="RefSeq" id="WP_326298766.1">
    <property type="nucleotide sequence ID" value="NZ_JAYLLH010000027.1"/>
</dbReference>
<dbReference type="InterPro" id="IPR050570">
    <property type="entry name" value="Cell_wall_metabolism_enzyme"/>
</dbReference>
<evidence type="ECO:0000259" key="2">
    <source>
        <dbReference type="Pfam" id="PF01551"/>
    </source>
</evidence>
<dbReference type="Proteomes" id="UP001348149">
    <property type="component" value="Unassembled WGS sequence"/>
</dbReference>
<dbReference type="EMBL" id="JAYLLH010000027">
    <property type="protein sequence ID" value="MEC3862751.1"/>
    <property type="molecule type" value="Genomic_DNA"/>
</dbReference>
<keyword evidence="3" id="KW-0378">Hydrolase</keyword>
<name>A0ABU6HK86_9RHOB</name>
<keyword evidence="1" id="KW-0732">Signal</keyword>
<dbReference type="GO" id="GO:0016787">
    <property type="term" value="F:hydrolase activity"/>
    <property type="evidence" value="ECO:0007669"/>
    <property type="project" value="UniProtKB-KW"/>
</dbReference>
<dbReference type="Pfam" id="PF01551">
    <property type="entry name" value="Peptidase_M23"/>
    <property type="match status" value="1"/>
</dbReference>